<accession>A0ABW0M0E2</accession>
<comment type="caution">
    <text evidence="1">The sequence shown here is derived from an EMBL/GenBank/DDBJ whole genome shotgun (WGS) entry which is preliminary data.</text>
</comment>
<organism evidence="1 2">
    <name type="scientific">Cohnella suwonensis</name>
    <dbReference type="NCBI Taxonomy" id="696072"/>
    <lineage>
        <taxon>Bacteria</taxon>
        <taxon>Bacillati</taxon>
        <taxon>Bacillota</taxon>
        <taxon>Bacilli</taxon>
        <taxon>Bacillales</taxon>
        <taxon>Paenibacillaceae</taxon>
        <taxon>Cohnella</taxon>
    </lineage>
</organism>
<dbReference type="RefSeq" id="WP_378083071.1">
    <property type="nucleotide sequence ID" value="NZ_JBHSMH010000082.1"/>
</dbReference>
<dbReference type="Proteomes" id="UP001596105">
    <property type="component" value="Unassembled WGS sequence"/>
</dbReference>
<protein>
    <submittedName>
        <fullName evidence="1">Holin-like toxin</fullName>
    </submittedName>
</protein>
<sequence length="23" mass="2697">MIVGFSTFVIALFTYIANNYKRK</sequence>
<gene>
    <name evidence="1" type="ORF">ACFPPD_20180</name>
</gene>
<proteinExistence type="predicted"/>
<evidence type="ECO:0000313" key="1">
    <source>
        <dbReference type="EMBL" id="MFC5471010.1"/>
    </source>
</evidence>
<keyword evidence="2" id="KW-1185">Reference proteome</keyword>
<name>A0ABW0M0E2_9BACL</name>
<evidence type="ECO:0000313" key="2">
    <source>
        <dbReference type="Proteomes" id="UP001596105"/>
    </source>
</evidence>
<reference evidence="2" key="1">
    <citation type="journal article" date="2019" name="Int. J. Syst. Evol. Microbiol.">
        <title>The Global Catalogue of Microorganisms (GCM) 10K type strain sequencing project: providing services to taxonomists for standard genome sequencing and annotation.</title>
        <authorList>
            <consortium name="The Broad Institute Genomics Platform"/>
            <consortium name="The Broad Institute Genome Sequencing Center for Infectious Disease"/>
            <person name="Wu L."/>
            <person name="Ma J."/>
        </authorList>
    </citation>
    <scope>NUCLEOTIDE SEQUENCE [LARGE SCALE GENOMIC DNA]</scope>
    <source>
        <strain evidence="2">CCUG 57113</strain>
    </source>
</reference>
<dbReference type="EMBL" id="JBHSMH010000082">
    <property type="protein sequence ID" value="MFC5471010.1"/>
    <property type="molecule type" value="Genomic_DNA"/>
</dbReference>